<proteinExistence type="predicted"/>
<evidence type="ECO:0000313" key="2">
    <source>
        <dbReference type="Proteomes" id="UP000314294"/>
    </source>
</evidence>
<evidence type="ECO:0000313" key="1">
    <source>
        <dbReference type="EMBL" id="TNN28681.1"/>
    </source>
</evidence>
<reference evidence="1 2" key="1">
    <citation type="submission" date="2019-03" db="EMBL/GenBank/DDBJ databases">
        <title>First draft genome of Liparis tanakae, snailfish: a comprehensive survey of snailfish specific genes.</title>
        <authorList>
            <person name="Kim W."/>
            <person name="Song I."/>
            <person name="Jeong J.-H."/>
            <person name="Kim D."/>
            <person name="Kim S."/>
            <person name="Ryu S."/>
            <person name="Song J.Y."/>
            <person name="Lee S.K."/>
        </authorList>
    </citation>
    <scope>NUCLEOTIDE SEQUENCE [LARGE SCALE GENOMIC DNA]</scope>
    <source>
        <tissue evidence="1">Muscle</tissue>
    </source>
</reference>
<accession>A0A4Z2EJ78</accession>
<dbReference type="Proteomes" id="UP000314294">
    <property type="component" value="Unassembled WGS sequence"/>
</dbReference>
<gene>
    <name evidence="1" type="ORF">EYF80_061172</name>
</gene>
<protein>
    <submittedName>
        <fullName evidence="1">Uncharacterized protein</fullName>
    </submittedName>
</protein>
<organism evidence="1 2">
    <name type="scientific">Liparis tanakae</name>
    <name type="common">Tanaka's snailfish</name>
    <dbReference type="NCBI Taxonomy" id="230148"/>
    <lineage>
        <taxon>Eukaryota</taxon>
        <taxon>Metazoa</taxon>
        <taxon>Chordata</taxon>
        <taxon>Craniata</taxon>
        <taxon>Vertebrata</taxon>
        <taxon>Euteleostomi</taxon>
        <taxon>Actinopterygii</taxon>
        <taxon>Neopterygii</taxon>
        <taxon>Teleostei</taxon>
        <taxon>Neoteleostei</taxon>
        <taxon>Acanthomorphata</taxon>
        <taxon>Eupercaria</taxon>
        <taxon>Perciformes</taxon>
        <taxon>Cottioidei</taxon>
        <taxon>Cottales</taxon>
        <taxon>Liparidae</taxon>
        <taxon>Liparis</taxon>
    </lineage>
</organism>
<sequence>MHRGASRGARTIRGQNYVFFLWEVNAAQKEETHFDEILNIVTVEKRPRAAFRDPPAVRCEATGKRLKAAGFTGEEGRRSKAEPPVVVTQLGGTSTVTTATHIQHR</sequence>
<name>A0A4Z2EJ78_9TELE</name>
<keyword evidence="2" id="KW-1185">Reference proteome</keyword>
<dbReference type="AlphaFoldDB" id="A0A4Z2EJ78"/>
<dbReference type="EMBL" id="SRLO01006595">
    <property type="protein sequence ID" value="TNN28681.1"/>
    <property type="molecule type" value="Genomic_DNA"/>
</dbReference>
<comment type="caution">
    <text evidence="1">The sequence shown here is derived from an EMBL/GenBank/DDBJ whole genome shotgun (WGS) entry which is preliminary data.</text>
</comment>